<dbReference type="AlphaFoldDB" id="A0A644V3M6"/>
<reference evidence="1" key="1">
    <citation type="submission" date="2019-08" db="EMBL/GenBank/DDBJ databases">
        <authorList>
            <person name="Kucharzyk K."/>
            <person name="Murdoch R.W."/>
            <person name="Higgins S."/>
            <person name="Loffler F."/>
        </authorList>
    </citation>
    <scope>NUCLEOTIDE SEQUENCE</scope>
</reference>
<sequence length="149" mass="16669">MTHSTNLVKKSDTKIDNETGLIVKGHFEANSGLTYIAGLRRAGSLKIVEGVARGIACNFLTSLLVYDQKGNLIYDASITSLTGYSREVSYNMVLEGLMDMLREGAGKERKYFDEEQARIKITELLDASYYEQSYKTVVAWAESIGIEFY</sequence>
<name>A0A644V3M6_9ZZZZ</name>
<evidence type="ECO:0000313" key="1">
    <source>
        <dbReference type="EMBL" id="MPL85930.1"/>
    </source>
</evidence>
<accession>A0A644V3M6</accession>
<comment type="caution">
    <text evidence="1">The sequence shown here is derived from an EMBL/GenBank/DDBJ whole genome shotgun (WGS) entry which is preliminary data.</text>
</comment>
<proteinExistence type="predicted"/>
<protein>
    <submittedName>
        <fullName evidence="1">Uncharacterized protein</fullName>
    </submittedName>
</protein>
<dbReference type="EMBL" id="VSSQ01000213">
    <property type="protein sequence ID" value="MPL85930.1"/>
    <property type="molecule type" value="Genomic_DNA"/>
</dbReference>
<organism evidence="1">
    <name type="scientific">bioreactor metagenome</name>
    <dbReference type="NCBI Taxonomy" id="1076179"/>
    <lineage>
        <taxon>unclassified sequences</taxon>
        <taxon>metagenomes</taxon>
        <taxon>ecological metagenomes</taxon>
    </lineage>
</organism>
<gene>
    <name evidence="1" type="ORF">SDC9_31905</name>
</gene>